<dbReference type="PANTHER" id="PTHR11733">
    <property type="entry name" value="ZINC METALLOPROTEASE FAMILY M13 NEPRILYSIN-RELATED"/>
    <property type="match status" value="1"/>
</dbReference>
<evidence type="ECO:0000256" key="5">
    <source>
        <dbReference type="ARBA" id="ARBA00022801"/>
    </source>
</evidence>
<keyword evidence="4" id="KW-0479">Metal-binding</keyword>
<sequence>MSKDPSHQGANARDATRSRQELSDSGSLHLTELQIAAIQGRLRSQVLVARSPARLPHVAVCAVGFFTVFACAAVATYQLHLDEYVAVLFQRTISLLRRASSSAGTAGNVLTTAYSRPLAYSERNALLNESSCKTDACIWAENYLRGKLNWSVDPCTDFYAHVCSHHWMAPDRDLQSRVFREMTVGVLMRDIEIFFQSYLKENQVRSQEYPGVFLLQVNSLLSSCQAGTKNGEDLTSMRTLLAAYNLGHWPYNDTPGDTTIVNISASLDRDLGVFPFVKVSLRKLFSDDRGYMIHVDAPSLTLKRYNLAYLGESVANFTEVVALALSLLDGAKDVREQAEAIALLERQLHRVTYVPHFVKFQDLIKRVEELQSTAEWDWTEYLTILLQGTEQLSNGTLVAILNHHYVSKLAFVLNEADTTTLLNYVGYRLVVHMSPLLATAANPLLRLSHDYYLESVPYRQQACMHLLERLYKHGMHFFSRMALANKNFTFLLTNNDYSTQGLEDQLKSSVTGRLISSSSWLQQRSTIDIAVGKIDSMQFDFLDTKNDIDSIATYYDSKPQTLDPSHLLDSFRKLQAGTMRVYWKSTPANGDLDARYDLTSLTTGHEYHFGRNVLFLPLANFAFLSNITKTVDPILIPLIMAEVFRGMFAAVDRRGASVHPKLVVIIWWTTNEMSKFLELEQCFRDQYDVEIRDMTGGNIRARLKREENIADNAALGPLRDMYIKALSSQDGADRLTISVDNRQLDMERLFFVLYAVGLCDNPNRDLWARKLDFGEIPGRLRVNIPLMNFAAFSTAFGCPAGAPMNPARKCVVW</sequence>
<feature type="domain" description="Peptidase M13 C-terminal" evidence="10">
    <location>
        <begin position="652"/>
        <end position="811"/>
    </location>
</feature>
<evidence type="ECO:0000256" key="3">
    <source>
        <dbReference type="ARBA" id="ARBA00022670"/>
    </source>
</evidence>
<evidence type="ECO:0000259" key="11">
    <source>
        <dbReference type="Pfam" id="PF05649"/>
    </source>
</evidence>
<feature type="transmembrane region" description="Helical" evidence="9">
    <location>
        <begin position="58"/>
        <end position="79"/>
    </location>
</feature>
<keyword evidence="9" id="KW-0812">Transmembrane</keyword>
<proteinExistence type="inferred from homology"/>
<dbReference type="Pfam" id="PF05649">
    <property type="entry name" value="Peptidase_M13_N"/>
    <property type="match status" value="1"/>
</dbReference>
<dbReference type="InterPro" id="IPR024079">
    <property type="entry name" value="MetalloPept_cat_dom_sf"/>
</dbReference>
<dbReference type="InterPro" id="IPR000718">
    <property type="entry name" value="Peptidase_M13"/>
</dbReference>
<keyword evidence="9" id="KW-1133">Transmembrane helix</keyword>
<dbReference type="InterPro" id="IPR018497">
    <property type="entry name" value="Peptidase_M13_C"/>
</dbReference>
<feature type="domain" description="Peptidase M13 N-terminal" evidence="11">
    <location>
        <begin position="154"/>
        <end position="538"/>
    </location>
</feature>
<comment type="similarity">
    <text evidence="2">Belongs to the peptidase M13 family.</text>
</comment>
<comment type="cofactor">
    <cofactor evidence="1">
        <name>Zn(2+)</name>
        <dbReference type="ChEBI" id="CHEBI:29105"/>
    </cofactor>
</comment>
<name>A0AAQ4DH30_AMBAM</name>
<comment type="caution">
    <text evidence="12">The sequence shown here is derived from an EMBL/GenBank/DDBJ whole genome shotgun (WGS) entry which is preliminary data.</text>
</comment>
<dbReference type="GO" id="GO:0005886">
    <property type="term" value="C:plasma membrane"/>
    <property type="evidence" value="ECO:0007669"/>
    <property type="project" value="TreeGrafter"/>
</dbReference>
<dbReference type="PROSITE" id="PS51885">
    <property type="entry name" value="NEPRILYSIN"/>
    <property type="match status" value="1"/>
</dbReference>
<dbReference type="Gene3D" id="1.10.1380.10">
    <property type="entry name" value="Neutral endopeptidase , domain2"/>
    <property type="match status" value="1"/>
</dbReference>
<dbReference type="SUPFAM" id="SSF55486">
    <property type="entry name" value="Metalloproteases ('zincins'), catalytic domain"/>
    <property type="match status" value="1"/>
</dbReference>
<dbReference type="GO" id="GO:0016485">
    <property type="term" value="P:protein processing"/>
    <property type="evidence" value="ECO:0007669"/>
    <property type="project" value="TreeGrafter"/>
</dbReference>
<keyword evidence="3" id="KW-0645">Protease</keyword>
<evidence type="ECO:0000256" key="4">
    <source>
        <dbReference type="ARBA" id="ARBA00022723"/>
    </source>
</evidence>
<evidence type="ECO:0000256" key="7">
    <source>
        <dbReference type="ARBA" id="ARBA00023049"/>
    </source>
</evidence>
<dbReference type="Proteomes" id="UP001321473">
    <property type="component" value="Unassembled WGS sequence"/>
</dbReference>
<keyword evidence="9" id="KW-0472">Membrane</keyword>
<evidence type="ECO:0000256" key="9">
    <source>
        <dbReference type="SAM" id="Phobius"/>
    </source>
</evidence>
<organism evidence="12 13">
    <name type="scientific">Amblyomma americanum</name>
    <name type="common">Lone star tick</name>
    <dbReference type="NCBI Taxonomy" id="6943"/>
    <lineage>
        <taxon>Eukaryota</taxon>
        <taxon>Metazoa</taxon>
        <taxon>Ecdysozoa</taxon>
        <taxon>Arthropoda</taxon>
        <taxon>Chelicerata</taxon>
        <taxon>Arachnida</taxon>
        <taxon>Acari</taxon>
        <taxon>Parasitiformes</taxon>
        <taxon>Ixodida</taxon>
        <taxon>Ixodoidea</taxon>
        <taxon>Ixodidae</taxon>
        <taxon>Amblyomminae</taxon>
        <taxon>Amblyomma</taxon>
    </lineage>
</organism>
<evidence type="ECO:0000256" key="6">
    <source>
        <dbReference type="ARBA" id="ARBA00022833"/>
    </source>
</evidence>
<keyword evidence="13" id="KW-1185">Reference proteome</keyword>
<reference evidence="12 13" key="1">
    <citation type="journal article" date="2023" name="Arcadia Sci">
        <title>De novo assembly of a long-read Amblyomma americanum tick genome.</title>
        <authorList>
            <person name="Chou S."/>
            <person name="Poskanzer K.E."/>
            <person name="Rollins M."/>
            <person name="Thuy-Boun P.S."/>
        </authorList>
    </citation>
    <scope>NUCLEOTIDE SEQUENCE [LARGE SCALE GENOMIC DNA]</scope>
    <source>
        <strain evidence="12">F_SG_1</strain>
        <tissue evidence="12">Salivary glands</tissue>
    </source>
</reference>
<evidence type="ECO:0000256" key="2">
    <source>
        <dbReference type="ARBA" id="ARBA00007357"/>
    </source>
</evidence>
<evidence type="ECO:0000313" key="13">
    <source>
        <dbReference type="Proteomes" id="UP001321473"/>
    </source>
</evidence>
<dbReference type="Gene3D" id="3.40.390.10">
    <property type="entry name" value="Collagenase (Catalytic Domain)"/>
    <property type="match status" value="1"/>
</dbReference>
<dbReference type="EMBL" id="JARKHS020030761">
    <property type="protein sequence ID" value="KAK8761770.1"/>
    <property type="molecule type" value="Genomic_DNA"/>
</dbReference>
<dbReference type="GO" id="GO:0004222">
    <property type="term" value="F:metalloendopeptidase activity"/>
    <property type="evidence" value="ECO:0007669"/>
    <property type="project" value="InterPro"/>
</dbReference>
<gene>
    <name evidence="12" type="ORF">V5799_026963</name>
</gene>
<keyword evidence="5" id="KW-0378">Hydrolase</keyword>
<dbReference type="AlphaFoldDB" id="A0AAQ4DH30"/>
<evidence type="ECO:0008006" key="14">
    <source>
        <dbReference type="Google" id="ProtNLM"/>
    </source>
</evidence>
<evidence type="ECO:0000256" key="8">
    <source>
        <dbReference type="SAM" id="MobiDB-lite"/>
    </source>
</evidence>
<keyword evidence="7" id="KW-0482">Metalloprotease</keyword>
<protein>
    <recommendedName>
        <fullName evidence="14">M13 family peptidase</fullName>
    </recommendedName>
</protein>
<dbReference type="PANTHER" id="PTHR11733:SF241">
    <property type="entry name" value="GH26575P-RELATED"/>
    <property type="match status" value="1"/>
</dbReference>
<evidence type="ECO:0000256" key="1">
    <source>
        <dbReference type="ARBA" id="ARBA00001947"/>
    </source>
</evidence>
<dbReference type="InterPro" id="IPR042089">
    <property type="entry name" value="Peptidase_M13_dom_2"/>
</dbReference>
<dbReference type="InterPro" id="IPR008753">
    <property type="entry name" value="Peptidase_M13_N"/>
</dbReference>
<evidence type="ECO:0000313" key="12">
    <source>
        <dbReference type="EMBL" id="KAK8761770.1"/>
    </source>
</evidence>
<evidence type="ECO:0000259" key="10">
    <source>
        <dbReference type="Pfam" id="PF01431"/>
    </source>
</evidence>
<dbReference type="Pfam" id="PF01431">
    <property type="entry name" value="Peptidase_M13"/>
    <property type="match status" value="1"/>
</dbReference>
<keyword evidence="6" id="KW-0862">Zinc</keyword>
<feature type="region of interest" description="Disordered" evidence="8">
    <location>
        <begin position="1"/>
        <end position="23"/>
    </location>
</feature>
<dbReference type="GO" id="GO:0046872">
    <property type="term" value="F:metal ion binding"/>
    <property type="evidence" value="ECO:0007669"/>
    <property type="project" value="UniProtKB-KW"/>
</dbReference>
<accession>A0AAQ4DH30</accession>